<feature type="compositionally biased region" description="Basic and acidic residues" evidence="1">
    <location>
        <begin position="35"/>
        <end position="46"/>
    </location>
</feature>
<reference evidence="2 3" key="1">
    <citation type="submission" date="2019-02" db="EMBL/GenBank/DDBJ databases">
        <authorList>
            <consortium name="Pathogen Informatics"/>
        </authorList>
    </citation>
    <scope>NUCLEOTIDE SEQUENCE [LARGE SCALE GENOMIC DNA]</scope>
    <source>
        <strain evidence="2 3">3012STDY6756503</strain>
    </source>
</reference>
<organism evidence="2 3">
    <name type="scientific">Gordonia paraffinivorans</name>
    <dbReference type="NCBI Taxonomy" id="175628"/>
    <lineage>
        <taxon>Bacteria</taxon>
        <taxon>Bacillati</taxon>
        <taxon>Actinomycetota</taxon>
        <taxon>Actinomycetes</taxon>
        <taxon>Mycobacteriales</taxon>
        <taxon>Gordoniaceae</taxon>
        <taxon>Gordonia</taxon>
    </lineage>
</organism>
<name>A0ABD7V6H4_9ACTN</name>
<evidence type="ECO:0000256" key="1">
    <source>
        <dbReference type="SAM" id="MobiDB-lite"/>
    </source>
</evidence>
<evidence type="ECO:0008006" key="4">
    <source>
        <dbReference type="Google" id="ProtNLM"/>
    </source>
</evidence>
<evidence type="ECO:0000313" key="3">
    <source>
        <dbReference type="Proteomes" id="UP000360750"/>
    </source>
</evidence>
<gene>
    <name evidence="2" type="ORF">NCTC8139_03479</name>
</gene>
<feature type="compositionally biased region" description="Basic and acidic residues" evidence="1">
    <location>
        <begin position="14"/>
        <end position="28"/>
    </location>
</feature>
<dbReference type="Proteomes" id="UP000360750">
    <property type="component" value="Unassembled WGS sequence"/>
</dbReference>
<sequence>MARLLAEYGADVNARNDHDNTPLREPIRRAGRGRRTTDDQGAERRPVRTPSLRNEHGENILEVPAVNAGTAACSWNCVPTSCLVNTGDRAVPQSAAGRRREPDAHRLRKTGRPVRIN</sequence>
<dbReference type="EMBL" id="CAACYD010000007">
    <property type="protein sequence ID" value="VFA89902.1"/>
    <property type="molecule type" value="Genomic_DNA"/>
</dbReference>
<dbReference type="AlphaFoldDB" id="A0ABD7V6H4"/>
<protein>
    <recommendedName>
        <fullName evidence="4">Ankyrin repeats (3 copies)</fullName>
    </recommendedName>
</protein>
<comment type="caution">
    <text evidence="2">The sequence shown here is derived from an EMBL/GenBank/DDBJ whole genome shotgun (WGS) entry which is preliminary data.</text>
</comment>
<feature type="region of interest" description="Disordered" evidence="1">
    <location>
        <begin position="91"/>
        <end position="117"/>
    </location>
</feature>
<feature type="region of interest" description="Disordered" evidence="1">
    <location>
        <begin position="7"/>
        <end position="59"/>
    </location>
</feature>
<feature type="compositionally biased region" description="Basic residues" evidence="1">
    <location>
        <begin position="106"/>
        <end position="117"/>
    </location>
</feature>
<accession>A0ABD7V6H4</accession>
<proteinExistence type="predicted"/>
<evidence type="ECO:0000313" key="2">
    <source>
        <dbReference type="EMBL" id="VFA89902.1"/>
    </source>
</evidence>